<protein>
    <submittedName>
        <fullName evidence="1">Uncharacterized protein</fullName>
    </submittedName>
</protein>
<evidence type="ECO:0000313" key="1">
    <source>
        <dbReference type="EMBL" id="GEO42645.1"/>
    </source>
</evidence>
<dbReference type="Proteomes" id="UP000321523">
    <property type="component" value="Unassembled WGS sequence"/>
</dbReference>
<dbReference type="EMBL" id="BJYZ01000047">
    <property type="protein sequence ID" value="GEO42645.1"/>
    <property type="molecule type" value="Genomic_DNA"/>
</dbReference>
<organism evidence="1 2">
    <name type="scientific">Skermanella aerolata</name>
    <dbReference type="NCBI Taxonomy" id="393310"/>
    <lineage>
        <taxon>Bacteria</taxon>
        <taxon>Pseudomonadati</taxon>
        <taxon>Pseudomonadota</taxon>
        <taxon>Alphaproteobacteria</taxon>
        <taxon>Rhodospirillales</taxon>
        <taxon>Azospirillaceae</taxon>
        <taxon>Skermanella</taxon>
    </lineage>
</organism>
<evidence type="ECO:0000313" key="2">
    <source>
        <dbReference type="Proteomes" id="UP000321523"/>
    </source>
</evidence>
<accession>A0A512E1Q7</accession>
<proteinExistence type="predicted"/>
<sequence length="63" mass="6873">MIEFNSQSEVDLGTVPPPLRLTSEEIGAHTIYTSVEIATGQVVHTLDVDAVGLQPLAEWYYLG</sequence>
<gene>
    <name evidence="1" type="ORF">SAE02_67930</name>
</gene>
<comment type="caution">
    <text evidence="1">The sequence shown here is derived from an EMBL/GenBank/DDBJ whole genome shotgun (WGS) entry which is preliminary data.</text>
</comment>
<keyword evidence="2" id="KW-1185">Reference proteome</keyword>
<dbReference type="RefSeq" id="WP_044435989.1">
    <property type="nucleotide sequence ID" value="NZ_BJYZ01000047.1"/>
</dbReference>
<dbReference type="AlphaFoldDB" id="A0A512E1Q7"/>
<reference evidence="1 2" key="1">
    <citation type="submission" date="2019-07" db="EMBL/GenBank/DDBJ databases">
        <title>Whole genome shotgun sequence of Skermanella aerolata NBRC 106429.</title>
        <authorList>
            <person name="Hosoyama A."/>
            <person name="Uohara A."/>
            <person name="Ohji S."/>
            <person name="Ichikawa N."/>
        </authorList>
    </citation>
    <scope>NUCLEOTIDE SEQUENCE [LARGE SCALE GENOMIC DNA]</scope>
    <source>
        <strain evidence="1 2">NBRC 106429</strain>
    </source>
</reference>
<name>A0A512E1Q7_9PROT</name>